<reference evidence="2 3" key="1">
    <citation type="journal article" date="2012" name="J. Bacteriol.">
        <title>Complete genome sequence of the anaerobic perchlorate-reducing bacterium Azospira suillum strain PS.</title>
        <authorList>
            <person name="Byrne-Bailey K.G."/>
            <person name="Coates J.D."/>
        </authorList>
    </citation>
    <scope>NUCLEOTIDE SEQUENCE [LARGE SCALE GENOMIC DNA]</scope>
    <source>
        <strain evidence="3">ATCC BAA-33 / DSM 13638 / PS</strain>
    </source>
</reference>
<dbReference type="AlphaFoldDB" id="G8QLH3"/>
<accession>G8QLH3</accession>
<dbReference type="Gene3D" id="3.30.360.10">
    <property type="entry name" value="Dihydrodipicolinate Reductase, domain 2"/>
    <property type="match status" value="1"/>
</dbReference>
<dbReference type="SUPFAM" id="SSF51735">
    <property type="entry name" value="NAD(P)-binding Rossmann-fold domains"/>
    <property type="match status" value="1"/>
</dbReference>
<organism evidence="2 3">
    <name type="scientific">Azospira oryzae (strain ATCC BAA-33 / DSM 13638 / PS)</name>
    <name type="common">Dechlorosoma suillum</name>
    <dbReference type="NCBI Taxonomy" id="640081"/>
    <lineage>
        <taxon>Bacteria</taxon>
        <taxon>Pseudomonadati</taxon>
        <taxon>Pseudomonadota</taxon>
        <taxon>Betaproteobacteria</taxon>
        <taxon>Rhodocyclales</taxon>
        <taxon>Rhodocyclaceae</taxon>
        <taxon>Azospira</taxon>
    </lineage>
</organism>
<evidence type="ECO:0000313" key="2">
    <source>
        <dbReference type="EMBL" id="AEV24502.1"/>
    </source>
</evidence>
<dbReference type="STRING" id="640081.Dsui_0078"/>
<dbReference type="Pfam" id="PF01408">
    <property type="entry name" value="GFO_IDH_MocA"/>
    <property type="match status" value="1"/>
</dbReference>
<dbReference type="eggNOG" id="COG0673">
    <property type="taxonomic scope" value="Bacteria"/>
</dbReference>
<sequence length="326" mass="35744">MWQGECVSLGAVVIGLGRIGLTSDLPSSSEGFIFTHARAFAIHPAFRLLGGMDPDRTRCQEMTETYGCPACTSVPELLTACQPEVVAIAAATAAHASLVRQVLEHSRPRAILCEKPLSHDIGEAWEIVAACQAAGCELFVNYIRRADPAVQEVRRRIDAGEISTPLKGVVWYSKGLLHNGSHFFDLMQYWLGDLVSAQVVAPGRDWQGDPEPDLLLSFARGRIHFLAAREEDYSHYTAELVSPSGRLRYDLGGWKLVWQPAVPSPTNSGYTVLDRVEHEIPSHLARIQWLVADQLKLALSGEQHCLCSGQEALGALEHLTSIKNSL</sequence>
<dbReference type="InterPro" id="IPR051450">
    <property type="entry name" value="Gfo/Idh/MocA_Oxidoreductases"/>
</dbReference>
<protein>
    <submittedName>
        <fullName evidence="2">Putative dehydrogenase</fullName>
    </submittedName>
</protein>
<dbReference type="InterPro" id="IPR000683">
    <property type="entry name" value="Gfo/Idh/MocA-like_OxRdtase_N"/>
</dbReference>
<dbReference type="HOGENOM" id="CLU_023194_9_0_4"/>
<dbReference type="KEGG" id="dsu:Dsui_0078"/>
<evidence type="ECO:0000313" key="3">
    <source>
        <dbReference type="Proteomes" id="UP000005633"/>
    </source>
</evidence>
<dbReference type="PANTHER" id="PTHR43377">
    <property type="entry name" value="BILIVERDIN REDUCTASE A"/>
    <property type="match status" value="1"/>
</dbReference>
<name>G8QLH3_AZOOP</name>
<dbReference type="GO" id="GO:0000166">
    <property type="term" value="F:nucleotide binding"/>
    <property type="evidence" value="ECO:0007669"/>
    <property type="project" value="InterPro"/>
</dbReference>
<feature type="domain" description="Gfo/Idh/MocA-like oxidoreductase N-terminal" evidence="1">
    <location>
        <begin position="35"/>
        <end position="142"/>
    </location>
</feature>
<gene>
    <name evidence="2" type="ordered locus">Dsui_0078</name>
</gene>
<dbReference type="InterPro" id="IPR036291">
    <property type="entry name" value="NAD(P)-bd_dom_sf"/>
</dbReference>
<dbReference type="EMBL" id="CP003153">
    <property type="protein sequence ID" value="AEV24502.1"/>
    <property type="molecule type" value="Genomic_DNA"/>
</dbReference>
<dbReference type="Proteomes" id="UP000005633">
    <property type="component" value="Chromosome"/>
</dbReference>
<dbReference type="PANTHER" id="PTHR43377:SF1">
    <property type="entry name" value="BILIVERDIN REDUCTASE A"/>
    <property type="match status" value="1"/>
</dbReference>
<evidence type="ECO:0000259" key="1">
    <source>
        <dbReference type="Pfam" id="PF01408"/>
    </source>
</evidence>
<proteinExistence type="predicted"/>
<dbReference type="Gene3D" id="3.40.50.720">
    <property type="entry name" value="NAD(P)-binding Rossmann-like Domain"/>
    <property type="match status" value="1"/>
</dbReference>